<evidence type="ECO:0008006" key="3">
    <source>
        <dbReference type="Google" id="ProtNLM"/>
    </source>
</evidence>
<reference evidence="2" key="1">
    <citation type="submission" date="2014-03" db="EMBL/GenBank/DDBJ databases">
        <title>The Genome Sequence of Puccinia striiformis f. sp. tritici PST-78.</title>
        <authorList>
            <consortium name="The Broad Institute Genome Sequencing Platform"/>
            <person name="Cuomo C."/>
            <person name="Hulbert S."/>
            <person name="Chen X."/>
            <person name="Walker B."/>
            <person name="Young S.K."/>
            <person name="Zeng Q."/>
            <person name="Gargeya S."/>
            <person name="Fitzgerald M."/>
            <person name="Haas B."/>
            <person name="Abouelleil A."/>
            <person name="Alvarado L."/>
            <person name="Arachchi H.M."/>
            <person name="Berlin A.M."/>
            <person name="Chapman S.B."/>
            <person name="Goldberg J."/>
            <person name="Griggs A."/>
            <person name="Gujja S."/>
            <person name="Hansen M."/>
            <person name="Howarth C."/>
            <person name="Imamovic A."/>
            <person name="Larimer J."/>
            <person name="McCowan C."/>
            <person name="Montmayeur A."/>
            <person name="Murphy C."/>
            <person name="Neiman D."/>
            <person name="Pearson M."/>
            <person name="Priest M."/>
            <person name="Roberts A."/>
            <person name="Saif S."/>
            <person name="Shea T."/>
            <person name="Sisk P."/>
            <person name="Sykes S."/>
            <person name="Wortman J."/>
            <person name="Nusbaum C."/>
            <person name="Birren B."/>
        </authorList>
    </citation>
    <scope>NUCLEOTIDE SEQUENCE [LARGE SCALE GENOMIC DNA]</scope>
    <source>
        <strain evidence="2">race PST-78</strain>
    </source>
</reference>
<proteinExistence type="predicted"/>
<comment type="caution">
    <text evidence="1">The sequence shown here is derived from an EMBL/GenBank/DDBJ whole genome shotgun (WGS) entry which is preliminary data.</text>
</comment>
<dbReference type="AlphaFoldDB" id="A0A0L0VKX2"/>
<evidence type="ECO:0000313" key="1">
    <source>
        <dbReference type="EMBL" id="KNE99918.1"/>
    </source>
</evidence>
<protein>
    <recommendedName>
        <fullName evidence="3">HAT C-terminal dimerisation domain-containing protein</fullName>
    </recommendedName>
</protein>
<gene>
    <name evidence="1" type="ORF">PSTG_06771</name>
</gene>
<sequence length="457" mass="52184">MIYLGVDAWQTPNGLNIIGVICGIVSDNVSNNWTMIEEFEKLNWKRFKGEPQWIRCFAHILNLIIKAVLRPFGRQKKPVLLMLMNPMKKKRQKNLWIATMMQMIATPMMVRMGLRLKRTTENLKRTMSSPWRISRISKKRMTMISILFPWNCNKTKLKGQLASMVRCEDAIIIWQQDKQFGTNRDVHVTQADLDLAQDLVQLLEQFYKITLQLSTGALTRFAEVVVWIDQITADLSTVIANDEGNFPPALRNVSCAGLQITNKYYMLTNCSPSYRIAMILHPSFKDEDFKLPKWPQSWVDEAIDLTRQMYETLYKPKNREAAKTPKKGGAPKPQTGVLAGLGAAALARLAESFGGGKQKRSGNTHHGLLCMALDVMTCPATTVDVKRTFNFGQNYVTSRRHNLHAKSVSRGMALLFYSKNSMIKPLALHEFMAKRQDELKMRLKVRSKNVQDVVTVE</sequence>
<keyword evidence="2" id="KW-1185">Reference proteome</keyword>
<dbReference type="PANTHER" id="PTHR46169">
    <property type="entry name" value="DNA REPLICATION-RELATED ELEMENT FACTOR, ISOFORM A"/>
    <property type="match status" value="1"/>
</dbReference>
<name>A0A0L0VKX2_9BASI</name>
<accession>A0A0L0VKX2</accession>
<dbReference type="SUPFAM" id="SSF53098">
    <property type="entry name" value="Ribonuclease H-like"/>
    <property type="match status" value="1"/>
</dbReference>
<dbReference type="InterPro" id="IPR052717">
    <property type="entry name" value="Vacuolar_transposase_reg"/>
</dbReference>
<dbReference type="GO" id="GO:0006357">
    <property type="term" value="P:regulation of transcription by RNA polymerase II"/>
    <property type="evidence" value="ECO:0007669"/>
    <property type="project" value="TreeGrafter"/>
</dbReference>
<dbReference type="GO" id="GO:0005634">
    <property type="term" value="C:nucleus"/>
    <property type="evidence" value="ECO:0007669"/>
    <property type="project" value="TreeGrafter"/>
</dbReference>
<dbReference type="InterPro" id="IPR012337">
    <property type="entry name" value="RNaseH-like_sf"/>
</dbReference>
<dbReference type="Proteomes" id="UP000054564">
    <property type="component" value="Unassembled WGS sequence"/>
</dbReference>
<evidence type="ECO:0000313" key="2">
    <source>
        <dbReference type="Proteomes" id="UP000054564"/>
    </source>
</evidence>
<dbReference type="EMBL" id="AJIL01000041">
    <property type="protein sequence ID" value="KNE99918.1"/>
    <property type="molecule type" value="Genomic_DNA"/>
</dbReference>
<dbReference type="PANTHER" id="PTHR46169:SF15">
    <property type="entry name" value="INNER CENTROMERE PROTEIN A-LIKE ISOFORM X1-RELATED"/>
    <property type="match status" value="1"/>
</dbReference>
<organism evidence="1 2">
    <name type="scientific">Puccinia striiformis f. sp. tritici PST-78</name>
    <dbReference type="NCBI Taxonomy" id="1165861"/>
    <lineage>
        <taxon>Eukaryota</taxon>
        <taxon>Fungi</taxon>
        <taxon>Dikarya</taxon>
        <taxon>Basidiomycota</taxon>
        <taxon>Pucciniomycotina</taxon>
        <taxon>Pucciniomycetes</taxon>
        <taxon>Pucciniales</taxon>
        <taxon>Pucciniaceae</taxon>
        <taxon>Puccinia</taxon>
    </lineage>
</organism>